<evidence type="ECO:0000313" key="7">
    <source>
        <dbReference type="EMBL" id="KAG6449199.1"/>
    </source>
</evidence>
<keyword evidence="4 5" id="KW-0472">Membrane</keyword>
<feature type="transmembrane region" description="Helical" evidence="5">
    <location>
        <begin position="367"/>
        <end position="386"/>
    </location>
</feature>
<feature type="transmembrane region" description="Helical" evidence="5">
    <location>
        <begin position="262"/>
        <end position="287"/>
    </location>
</feature>
<dbReference type="Proteomes" id="UP000791440">
    <property type="component" value="Unassembled WGS sequence"/>
</dbReference>
<name>A0A921Z2U5_MANSE</name>
<accession>A0A921Z2U5</accession>
<feature type="transmembrane region" description="Helical" evidence="5">
    <location>
        <begin position="199"/>
        <end position="220"/>
    </location>
</feature>
<evidence type="ECO:0000256" key="4">
    <source>
        <dbReference type="ARBA" id="ARBA00023136"/>
    </source>
</evidence>
<gene>
    <name evidence="7" type="ORF">O3G_MSEX005909</name>
</gene>
<dbReference type="EMBL" id="JH668370">
    <property type="protein sequence ID" value="KAG6449199.1"/>
    <property type="molecule type" value="Genomic_DNA"/>
</dbReference>
<comment type="caution">
    <text evidence="7">The sequence shown here is derived from an EMBL/GenBank/DDBJ whole genome shotgun (WGS) entry which is preliminary data.</text>
</comment>
<dbReference type="GO" id="GO:0016020">
    <property type="term" value="C:membrane"/>
    <property type="evidence" value="ECO:0007669"/>
    <property type="project" value="UniProtKB-SubCell"/>
</dbReference>
<dbReference type="InterPro" id="IPR020846">
    <property type="entry name" value="MFS_dom"/>
</dbReference>
<evidence type="ECO:0000259" key="6">
    <source>
        <dbReference type="PROSITE" id="PS50850"/>
    </source>
</evidence>
<feature type="transmembrane region" description="Helical" evidence="5">
    <location>
        <begin position="433"/>
        <end position="452"/>
    </location>
</feature>
<keyword evidence="8" id="KW-1185">Reference proteome</keyword>
<comment type="subcellular location">
    <subcellularLocation>
        <location evidence="1">Membrane</location>
        <topology evidence="1">Multi-pass membrane protein</topology>
    </subcellularLocation>
</comment>
<evidence type="ECO:0000256" key="5">
    <source>
        <dbReference type="SAM" id="Phobius"/>
    </source>
</evidence>
<proteinExistence type="predicted"/>
<reference evidence="7" key="2">
    <citation type="submission" date="2020-12" db="EMBL/GenBank/DDBJ databases">
        <authorList>
            <person name="Kanost M."/>
        </authorList>
    </citation>
    <scope>NUCLEOTIDE SEQUENCE</scope>
</reference>
<keyword evidence="2 5" id="KW-0812">Transmembrane</keyword>
<dbReference type="PANTHER" id="PTHR11662:SF399">
    <property type="entry name" value="FI19708P1-RELATED"/>
    <property type="match status" value="1"/>
</dbReference>
<dbReference type="GO" id="GO:0006820">
    <property type="term" value="P:monoatomic anion transport"/>
    <property type="evidence" value="ECO:0007669"/>
    <property type="project" value="TreeGrafter"/>
</dbReference>
<evidence type="ECO:0000313" key="8">
    <source>
        <dbReference type="Proteomes" id="UP000791440"/>
    </source>
</evidence>
<protein>
    <recommendedName>
        <fullName evidence="6">Major facilitator superfamily (MFS) profile domain-containing protein</fullName>
    </recommendedName>
</protein>
<feature type="transmembrane region" description="Helical" evidence="5">
    <location>
        <begin position="299"/>
        <end position="319"/>
    </location>
</feature>
<dbReference type="OrthoDB" id="2985014at2759"/>
<reference evidence="7" key="1">
    <citation type="journal article" date="2016" name="Insect Biochem. Mol. Biol.">
        <title>Multifaceted biological insights from a draft genome sequence of the tobacco hornworm moth, Manduca sexta.</title>
        <authorList>
            <person name="Kanost M.R."/>
            <person name="Arrese E.L."/>
            <person name="Cao X."/>
            <person name="Chen Y.R."/>
            <person name="Chellapilla S."/>
            <person name="Goldsmith M.R."/>
            <person name="Grosse-Wilde E."/>
            <person name="Heckel D.G."/>
            <person name="Herndon N."/>
            <person name="Jiang H."/>
            <person name="Papanicolaou A."/>
            <person name="Qu J."/>
            <person name="Soulages J.L."/>
            <person name="Vogel H."/>
            <person name="Walters J."/>
            <person name="Waterhouse R.M."/>
            <person name="Ahn S.J."/>
            <person name="Almeida F.C."/>
            <person name="An C."/>
            <person name="Aqrawi P."/>
            <person name="Bretschneider A."/>
            <person name="Bryant W.B."/>
            <person name="Bucks S."/>
            <person name="Chao H."/>
            <person name="Chevignon G."/>
            <person name="Christen J.M."/>
            <person name="Clarke D.F."/>
            <person name="Dittmer N.T."/>
            <person name="Ferguson L.C.F."/>
            <person name="Garavelou S."/>
            <person name="Gordon K.H.J."/>
            <person name="Gunaratna R.T."/>
            <person name="Han Y."/>
            <person name="Hauser F."/>
            <person name="He Y."/>
            <person name="Heidel-Fischer H."/>
            <person name="Hirsh A."/>
            <person name="Hu Y."/>
            <person name="Jiang H."/>
            <person name="Kalra D."/>
            <person name="Klinner C."/>
            <person name="Konig C."/>
            <person name="Kovar C."/>
            <person name="Kroll A.R."/>
            <person name="Kuwar S.S."/>
            <person name="Lee S.L."/>
            <person name="Lehman R."/>
            <person name="Li K."/>
            <person name="Li Z."/>
            <person name="Liang H."/>
            <person name="Lovelace S."/>
            <person name="Lu Z."/>
            <person name="Mansfield J.H."/>
            <person name="McCulloch K.J."/>
            <person name="Mathew T."/>
            <person name="Morton B."/>
            <person name="Muzny D.M."/>
            <person name="Neunemann D."/>
            <person name="Ongeri F."/>
            <person name="Pauchet Y."/>
            <person name="Pu L.L."/>
            <person name="Pyrousis I."/>
            <person name="Rao X.J."/>
            <person name="Redding A."/>
            <person name="Roesel C."/>
            <person name="Sanchez-Gracia A."/>
            <person name="Schaack S."/>
            <person name="Shukla A."/>
            <person name="Tetreau G."/>
            <person name="Wang Y."/>
            <person name="Xiong G.H."/>
            <person name="Traut W."/>
            <person name="Walsh T.K."/>
            <person name="Worley K.C."/>
            <person name="Wu D."/>
            <person name="Wu W."/>
            <person name="Wu Y.Q."/>
            <person name="Zhang X."/>
            <person name="Zou Z."/>
            <person name="Zucker H."/>
            <person name="Briscoe A.D."/>
            <person name="Burmester T."/>
            <person name="Clem R.J."/>
            <person name="Feyereisen R."/>
            <person name="Grimmelikhuijzen C.J.P."/>
            <person name="Hamodrakas S.J."/>
            <person name="Hansson B.S."/>
            <person name="Huguet E."/>
            <person name="Jermiin L.S."/>
            <person name="Lan Q."/>
            <person name="Lehman H.K."/>
            <person name="Lorenzen M."/>
            <person name="Merzendorfer H."/>
            <person name="Michalopoulos I."/>
            <person name="Morton D.B."/>
            <person name="Muthukrishnan S."/>
            <person name="Oakeshott J.G."/>
            <person name="Palmer W."/>
            <person name="Park Y."/>
            <person name="Passarelli A.L."/>
            <person name="Rozas J."/>
            <person name="Schwartz L.M."/>
            <person name="Smith W."/>
            <person name="Southgate A."/>
            <person name="Vilcinskas A."/>
            <person name="Vogt R."/>
            <person name="Wang P."/>
            <person name="Werren J."/>
            <person name="Yu X.Q."/>
            <person name="Zhou J.J."/>
            <person name="Brown S.J."/>
            <person name="Scherer S.E."/>
            <person name="Richards S."/>
            <person name="Blissard G.W."/>
        </authorList>
    </citation>
    <scope>NUCLEOTIDE SEQUENCE</scope>
</reference>
<dbReference type="Gene3D" id="1.20.1250.20">
    <property type="entry name" value="MFS general substrate transporter like domains"/>
    <property type="match status" value="1"/>
</dbReference>
<dbReference type="SUPFAM" id="SSF103473">
    <property type="entry name" value="MFS general substrate transporter"/>
    <property type="match status" value="1"/>
</dbReference>
<feature type="transmembrane region" description="Helical" evidence="5">
    <location>
        <begin position="76"/>
        <end position="99"/>
    </location>
</feature>
<evidence type="ECO:0000256" key="1">
    <source>
        <dbReference type="ARBA" id="ARBA00004141"/>
    </source>
</evidence>
<dbReference type="InterPro" id="IPR011701">
    <property type="entry name" value="MFS"/>
</dbReference>
<feature type="transmembrane region" description="Helical" evidence="5">
    <location>
        <begin position="340"/>
        <end position="361"/>
    </location>
</feature>
<dbReference type="InterPro" id="IPR036259">
    <property type="entry name" value="MFS_trans_sf"/>
</dbReference>
<dbReference type="InterPro" id="IPR050382">
    <property type="entry name" value="MFS_Na/Anion_cotransporter"/>
</dbReference>
<evidence type="ECO:0000256" key="2">
    <source>
        <dbReference type="ARBA" id="ARBA00022692"/>
    </source>
</evidence>
<feature type="domain" description="Major facilitator superfamily (MFS) profile" evidence="6">
    <location>
        <begin position="27"/>
        <end position="457"/>
    </location>
</feature>
<keyword evidence="3 5" id="KW-1133">Transmembrane helix</keyword>
<organism evidence="7 8">
    <name type="scientific">Manduca sexta</name>
    <name type="common">Tobacco hawkmoth</name>
    <name type="synonym">Tobacco hornworm</name>
    <dbReference type="NCBI Taxonomy" id="7130"/>
    <lineage>
        <taxon>Eukaryota</taxon>
        <taxon>Metazoa</taxon>
        <taxon>Ecdysozoa</taxon>
        <taxon>Arthropoda</taxon>
        <taxon>Hexapoda</taxon>
        <taxon>Insecta</taxon>
        <taxon>Pterygota</taxon>
        <taxon>Neoptera</taxon>
        <taxon>Endopterygota</taxon>
        <taxon>Lepidoptera</taxon>
        <taxon>Glossata</taxon>
        <taxon>Ditrysia</taxon>
        <taxon>Bombycoidea</taxon>
        <taxon>Sphingidae</taxon>
        <taxon>Sphinginae</taxon>
        <taxon>Sphingini</taxon>
        <taxon>Manduca</taxon>
    </lineage>
</organism>
<dbReference type="PANTHER" id="PTHR11662">
    <property type="entry name" value="SOLUTE CARRIER FAMILY 17"/>
    <property type="match status" value="1"/>
</dbReference>
<evidence type="ECO:0000256" key="3">
    <source>
        <dbReference type="ARBA" id="ARBA00022989"/>
    </source>
</evidence>
<feature type="transmembrane region" description="Helical" evidence="5">
    <location>
        <begin position="398"/>
        <end position="421"/>
    </location>
</feature>
<dbReference type="PROSITE" id="PS50850">
    <property type="entry name" value="MFS"/>
    <property type="match status" value="1"/>
</dbReference>
<feature type="transmembrane region" description="Helical" evidence="5">
    <location>
        <begin position="106"/>
        <end position="125"/>
    </location>
</feature>
<dbReference type="Pfam" id="PF07690">
    <property type="entry name" value="MFS_1"/>
    <property type="match status" value="1"/>
</dbReference>
<dbReference type="GO" id="GO:0022857">
    <property type="term" value="F:transmembrane transporter activity"/>
    <property type="evidence" value="ECO:0007669"/>
    <property type="project" value="InterPro"/>
</dbReference>
<feature type="transmembrane region" description="Helical" evidence="5">
    <location>
        <begin position="167"/>
        <end position="187"/>
    </location>
</feature>
<sequence length="501" mass="56208">MDVEFLRCQYEDGFSGVLTKYRFNIGIRHIQLLYMLASSVSLGLVRGSTGVAVLAINDETRLNDTYIQVHNWDKRIQGAVLSSFFFGYAMTLVPADLYLKRIGGKLILTLILAVNGALCVAMPTIVNKGGWVAACNAQLFMGMSHGCFSSVYETLLERWTPPNERAVFNNIIYSGLHLGIILAFPVSGLLSQMPLGWEFIYYALAMVTLSLAVIIGTLTASTPEEHQAIGDDEKEHINETRSLYRKKVLRRPWRRIVKSPKFWAIACAHAASNALFVFHLTVVPLYFKMQGLPKLTVHYYSAMPFGAMWISNLITTSTLDWMLKFGCMDYIFNMTYFRKLINALGAFGVIIALTILPSLGVGWPSTTVLTAVLAMLGFQLTGFLNSYKDMSENFAGTLLMMTSAFSSIIGAAVPFVCGCILKDDYTDLKRWRVVLLTLASIYAACNVFYIVFGNSKRQDWDQENVASKMGHYNCVIDVTQVQLDEFNTRMFREKYVDDTTF</sequence>
<dbReference type="AlphaFoldDB" id="A0A921Z2U5"/>